<reference evidence="2 3" key="1">
    <citation type="journal article" date="2015" name="Sci. Rep.">
        <title>The genome of Leishmania panamensis: insights into genomics of the L. (Viannia) subgenus.</title>
        <authorList>
            <person name="Llanes A."/>
            <person name="Restrepo C.M."/>
            <person name="Vecchio G.D."/>
            <person name="Anguizola F.J."/>
            <person name="Lleonart R."/>
        </authorList>
    </citation>
    <scope>NUCLEOTIDE SEQUENCE [LARGE SCALE GENOMIC DNA]</scope>
    <source>
        <strain evidence="2 3">MHOM/PA/94/PSC-1</strain>
    </source>
</reference>
<feature type="region of interest" description="Disordered" evidence="1">
    <location>
        <begin position="553"/>
        <end position="575"/>
    </location>
</feature>
<accession>A0A088RLV5</accession>
<evidence type="ECO:0000313" key="3">
    <source>
        <dbReference type="Proteomes" id="UP000063063"/>
    </source>
</evidence>
<dbReference type="AlphaFoldDB" id="A0A088RLV5"/>
<keyword evidence="3" id="KW-1185">Reference proteome</keyword>
<proteinExistence type="predicted"/>
<gene>
    <name evidence="2" type="ORF">LPMP_100690</name>
</gene>
<dbReference type="VEuPathDB" id="TriTrypDB:LPMP_100690"/>
<dbReference type="GeneID" id="22572806"/>
<name>A0A088RLV5_LEIPA</name>
<organism evidence="2 3">
    <name type="scientific">Leishmania panamensis</name>
    <dbReference type="NCBI Taxonomy" id="5679"/>
    <lineage>
        <taxon>Eukaryota</taxon>
        <taxon>Discoba</taxon>
        <taxon>Euglenozoa</taxon>
        <taxon>Kinetoplastea</taxon>
        <taxon>Metakinetoplastina</taxon>
        <taxon>Trypanosomatida</taxon>
        <taxon>Trypanosomatidae</taxon>
        <taxon>Leishmaniinae</taxon>
        <taxon>Leishmania</taxon>
        <taxon>Leishmania guyanensis species complex</taxon>
    </lineage>
</organism>
<dbReference type="OrthoDB" id="266597at2759"/>
<evidence type="ECO:0000313" key="2">
    <source>
        <dbReference type="EMBL" id="AIN96139.1"/>
    </source>
</evidence>
<dbReference type="eggNOG" id="ENOG502SA1M">
    <property type="taxonomic scope" value="Eukaryota"/>
</dbReference>
<dbReference type="EMBL" id="CP009379">
    <property type="protein sequence ID" value="AIN96139.1"/>
    <property type="molecule type" value="Genomic_DNA"/>
</dbReference>
<sequence length="651" mass="68153">MANAPPLCRRLQLLQPTLPLFATSHNRSPKIASDHPSVAPLHMSYSFAVVPPPAPSATPAFEAHVSTLLRHVPHPTFLTCTSYSPYFTSAESEGAATATGSADHAANAAETSSTQQALSYLHQCLAADVGLALTVTATRATFPAASVQHKSSSPASMLPTTTLTGASRVGMIAVLGDFSRRTSTPPATELGMANSREATRHRSLGLMVLRGDDGGYTRQRLTAAAQKAGASTSPSSPSFNPYFDFADGIDLLGFINSALRSHGVGAMPEASGSESASGAICMCVGGYPQGHVLDRKWGTAQESADAVTAAPAPSEQSLLPYQTPASLRFLDEVDAVLTSTEARLRRAQGTYSSPHPPSVESCVEIAGALLARLDAVRRLWTMPSSYPPDVRAACTRRTIADKVLLRPPGTRQCVAAGTWDASGNVGACVVVTQMITSAAELLDYVEDIRSALCSSVATARSVLCDHDGNSTAATEEKTTSLTCVESTAPAAMLPSSSPSLVVVPGLMAPLRGDQFLRSTLQLKVIPSPPFQAALHEYEGALHSAVETLRKAAASTKDTAHGHSSAPTGVPERKPNCSVSRGAIDMYQQAKETAETCFQERMVDITVAIVRDLRAHGYTHVNFSTFQYGCGDAVGRVVAALAAEGGEAVAPP</sequence>
<dbReference type="VEuPathDB" id="TriTrypDB:LPAL13_100013300"/>
<dbReference type="Proteomes" id="UP000063063">
    <property type="component" value="Chromosome 10"/>
</dbReference>
<evidence type="ECO:0000256" key="1">
    <source>
        <dbReference type="SAM" id="MobiDB-lite"/>
    </source>
</evidence>
<protein>
    <submittedName>
        <fullName evidence="2">Uncharacterized protein</fullName>
    </submittedName>
</protein>
<dbReference type="RefSeq" id="XP_010696792.1">
    <property type="nucleotide sequence ID" value="XM_010698490.1"/>
</dbReference>
<dbReference type="KEGG" id="lpan:LPMP_100690"/>